<evidence type="ECO:0000256" key="1">
    <source>
        <dbReference type="ARBA" id="ARBA00004941"/>
    </source>
</evidence>
<dbReference type="EMBL" id="CP134050">
    <property type="protein sequence ID" value="WNC12309.1"/>
    <property type="molecule type" value="Genomic_DNA"/>
</dbReference>
<dbReference type="RefSeq" id="WP_310763614.1">
    <property type="nucleotide sequence ID" value="NZ_CP134050.1"/>
</dbReference>
<dbReference type="Pfam" id="PF00206">
    <property type="entry name" value="Lyase_1"/>
    <property type="match status" value="1"/>
</dbReference>
<dbReference type="InterPro" id="IPR022761">
    <property type="entry name" value="Fumarate_lyase_N"/>
</dbReference>
<dbReference type="InterPro" id="IPR000362">
    <property type="entry name" value="Fumarate_lyase_fam"/>
</dbReference>
<dbReference type="Proteomes" id="UP001256827">
    <property type="component" value="Chromosome"/>
</dbReference>
<dbReference type="PRINTS" id="PR00145">
    <property type="entry name" value="ARGSUCLYASE"/>
</dbReference>
<dbReference type="PRINTS" id="PR00149">
    <property type="entry name" value="FUMRATELYASE"/>
</dbReference>
<sequence>MRLSEVFVNEGVVPTLMMDFHSHRYEMTMMNKAHGLMLVKQGLLDKQSYRKIADGLDKVLNSFRAEDLDGQKGDLYFNLQLAMYQFVGEKVGCQIHLGRSRNDMLGAVYRMETRRALWQVMEHLLSLKRTLLKKAEENLDTVITFYTFGQPAQPGTIAHYYLMLFDALSRDFTRLKAAYLNTNRSPMGAAAGIGTSYPLDRQFVCDLLGFDSVIENSMDSIGSTDYLLEIEMALSLLMSNISKAASDHFFWATDECRTLECGFEVSDGSSIMPQKKNPVALELIRSKSAHCAGVLMDGLMANRNTSMFPNYDSLEARSTFWNGISEATRVLAIFEDVLNYSEVRKEQSYERTKNNFTSAATMAEILSQKYDIPFEDSHHVIGGMIRRLMNQGSLDVKNMTGALLSEVAKETMGIEIMMTDEEVASMMDPLYCLQGKVTGGTPKPADSQKMLTKNRSVLEEETKWLAAAKQQVNSAYERINKSEGSHT</sequence>
<dbReference type="PANTHER" id="PTHR43814:SF1">
    <property type="entry name" value="ARGININOSUCCINATE LYASE"/>
    <property type="match status" value="1"/>
</dbReference>
<dbReference type="InterPro" id="IPR024083">
    <property type="entry name" value="Fumarase/histidase_N"/>
</dbReference>
<evidence type="ECO:0000259" key="7">
    <source>
        <dbReference type="Pfam" id="PF00206"/>
    </source>
</evidence>
<dbReference type="EC" id="4.3.2.1" evidence="2 6"/>
<keyword evidence="5 8" id="KW-0456">Lyase</keyword>
<name>A0ABY9SWX2_BREBE</name>
<keyword evidence="9" id="KW-1185">Reference proteome</keyword>
<dbReference type="NCBIfam" id="TIGR00838">
    <property type="entry name" value="argH"/>
    <property type="match status" value="1"/>
</dbReference>
<organism evidence="8 9">
    <name type="scientific">Brevibacillus brevis</name>
    <name type="common">Bacillus brevis</name>
    <dbReference type="NCBI Taxonomy" id="1393"/>
    <lineage>
        <taxon>Bacteria</taxon>
        <taxon>Bacillati</taxon>
        <taxon>Bacillota</taxon>
        <taxon>Bacilli</taxon>
        <taxon>Bacillales</taxon>
        <taxon>Paenibacillaceae</taxon>
        <taxon>Brevibacillus</taxon>
    </lineage>
</organism>
<evidence type="ECO:0000313" key="9">
    <source>
        <dbReference type="Proteomes" id="UP001256827"/>
    </source>
</evidence>
<dbReference type="Gene3D" id="1.10.275.10">
    <property type="entry name" value="Fumarase/aspartase (N-terminal domain)"/>
    <property type="match status" value="1"/>
</dbReference>
<feature type="domain" description="Fumarate lyase N-terminal" evidence="7">
    <location>
        <begin position="17"/>
        <end position="291"/>
    </location>
</feature>
<accession>A0ABY9SWX2</accession>
<evidence type="ECO:0000256" key="4">
    <source>
        <dbReference type="ARBA" id="ARBA00022605"/>
    </source>
</evidence>
<dbReference type="InterPro" id="IPR009049">
    <property type="entry name" value="Argininosuccinate_lyase"/>
</dbReference>
<dbReference type="SUPFAM" id="SSF48557">
    <property type="entry name" value="L-aspartase-like"/>
    <property type="match status" value="1"/>
</dbReference>
<keyword evidence="3" id="KW-0055">Arginine biosynthesis</keyword>
<dbReference type="InterPro" id="IPR020557">
    <property type="entry name" value="Fumarate_lyase_CS"/>
</dbReference>
<dbReference type="Gene3D" id="1.10.40.30">
    <property type="entry name" value="Fumarase/aspartase (C-terminal domain)"/>
    <property type="match status" value="1"/>
</dbReference>
<evidence type="ECO:0000313" key="8">
    <source>
        <dbReference type="EMBL" id="WNC12309.1"/>
    </source>
</evidence>
<evidence type="ECO:0000256" key="5">
    <source>
        <dbReference type="ARBA" id="ARBA00023239"/>
    </source>
</evidence>
<dbReference type="PROSITE" id="PS00163">
    <property type="entry name" value="FUMARATE_LYASES"/>
    <property type="match status" value="1"/>
</dbReference>
<dbReference type="GO" id="GO:0004056">
    <property type="term" value="F:argininosuccinate lyase activity"/>
    <property type="evidence" value="ECO:0007669"/>
    <property type="project" value="UniProtKB-EC"/>
</dbReference>
<dbReference type="Gene3D" id="1.20.200.10">
    <property type="entry name" value="Fumarase/aspartase (Central domain)"/>
    <property type="match status" value="1"/>
</dbReference>
<dbReference type="InterPro" id="IPR008948">
    <property type="entry name" value="L-Aspartase-like"/>
</dbReference>
<dbReference type="CDD" id="cd01359">
    <property type="entry name" value="Argininosuccinate_lyase"/>
    <property type="match status" value="1"/>
</dbReference>
<evidence type="ECO:0000256" key="6">
    <source>
        <dbReference type="NCBIfam" id="TIGR00838"/>
    </source>
</evidence>
<evidence type="ECO:0000256" key="2">
    <source>
        <dbReference type="ARBA" id="ARBA00012338"/>
    </source>
</evidence>
<keyword evidence="4" id="KW-0028">Amino-acid biosynthesis</keyword>
<reference evidence="8 9" key="1">
    <citation type="submission" date="2023-09" db="EMBL/GenBank/DDBJ databases">
        <title>Complete Genome and Methylome dissection of Bacillus brevis NEB573 original source of BbsI restriction endonuclease.</title>
        <authorList>
            <person name="Fomenkov A."/>
            <person name="Roberts R.D."/>
        </authorList>
    </citation>
    <scope>NUCLEOTIDE SEQUENCE [LARGE SCALE GENOMIC DNA]</scope>
    <source>
        <strain evidence="8 9">NEB573</strain>
    </source>
</reference>
<proteinExistence type="predicted"/>
<gene>
    <name evidence="8" type="primary">argH</name>
    <name evidence="8" type="ORF">RGB73_16350</name>
</gene>
<protein>
    <recommendedName>
        <fullName evidence="2 6">Argininosuccinate lyase</fullName>
        <ecNumber evidence="2 6">4.3.2.1</ecNumber>
    </recommendedName>
</protein>
<comment type="pathway">
    <text evidence="1">Amino-acid biosynthesis; L-arginine biosynthesis; L-arginine from L-ornithine and carbamoyl phosphate: step 3/3.</text>
</comment>
<dbReference type="PANTHER" id="PTHR43814">
    <property type="entry name" value="ARGININOSUCCINATE LYASE"/>
    <property type="match status" value="1"/>
</dbReference>
<evidence type="ECO:0000256" key="3">
    <source>
        <dbReference type="ARBA" id="ARBA00022571"/>
    </source>
</evidence>